<dbReference type="Pfam" id="PF02811">
    <property type="entry name" value="PHP"/>
    <property type="match status" value="1"/>
</dbReference>
<dbReference type="GO" id="GO:0008408">
    <property type="term" value="F:3'-5' exonuclease activity"/>
    <property type="evidence" value="ECO:0007669"/>
    <property type="project" value="InterPro"/>
</dbReference>
<dbReference type="Pfam" id="PF07733">
    <property type="entry name" value="DNA_pol3_alpha"/>
    <property type="match status" value="1"/>
</dbReference>
<evidence type="ECO:0000256" key="4">
    <source>
        <dbReference type="ARBA" id="ARBA00022679"/>
    </source>
</evidence>
<comment type="catalytic activity">
    <reaction evidence="8">
        <text>DNA(n) + a 2'-deoxyribonucleoside 5'-triphosphate = DNA(n+1) + diphosphate</text>
        <dbReference type="Rhea" id="RHEA:22508"/>
        <dbReference type="Rhea" id="RHEA-COMP:17339"/>
        <dbReference type="Rhea" id="RHEA-COMP:17340"/>
        <dbReference type="ChEBI" id="CHEBI:33019"/>
        <dbReference type="ChEBI" id="CHEBI:61560"/>
        <dbReference type="ChEBI" id="CHEBI:173112"/>
        <dbReference type="EC" id="2.7.7.7"/>
    </reaction>
</comment>
<dbReference type="Pfam" id="PF17657">
    <property type="entry name" value="DNA_pol3_finger"/>
    <property type="match status" value="1"/>
</dbReference>
<dbReference type="NCBIfam" id="TIGR00594">
    <property type="entry name" value="polc"/>
    <property type="match status" value="1"/>
</dbReference>
<dbReference type="EMBL" id="LR586016">
    <property type="protein sequence ID" value="VIP05446.1"/>
    <property type="molecule type" value="Genomic_DNA"/>
</dbReference>
<evidence type="ECO:0000256" key="6">
    <source>
        <dbReference type="ARBA" id="ARBA00022705"/>
    </source>
</evidence>
<proteinExistence type="predicted"/>
<accession>A0A6C2YVC3</accession>
<dbReference type="GO" id="GO:0003887">
    <property type="term" value="F:DNA-directed DNA polymerase activity"/>
    <property type="evidence" value="ECO:0007669"/>
    <property type="project" value="UniProtKB-KW"/>
</dbReference>
<dbReference type="InterPro" id="IPR040982">
    <property type="entry name" value="DNA_pol3_finger"/>
</dbReference>
<dbReference type="Gene3D" id="1.10.10.1600">
    <property type="entry name" value="Bacterial DNA polymerase III alpha subunit, thumb domain"/>
    <property type="match status" value="1"/>
</dbReference>
<evidence type="ECO:0000256" key="7">
    <source>
        <dbReference type="ARBA" id="ARBA00022932"/>
    </source>
</evidence>
<dbReference type="InterPro" id="IPR004365">
    <property type="entry name" value="NA-bd_OB_tRNA"/>
</dbReference>
<dbReference type="InterPro" id="IPR029460">
    <property type="entry name" value="DNAPol_HHH"/>
</dbReference>
<evidence type="ECO:0000313" key="10">
    <source>
        <dbReference type="EMBL" id="VIP05446.1"/>
    </source>
</evidence>
<dbReference type="GO" id="GO:0003676">
    <property type="term" value="F:nucleic acid binding"/>
    <property type="evidence" value="ECO:0007669"/>
    <property type="project" value="InterPro"/>
</dbReference>
<reference evidence="10" key="1">
    <citation type="submission" date="2019-04" db="EMBL/GenBank/DDBJ databases">
        <authorList>
            <consortium name="Science for Life Laboratories"/>
        </authorList>
    </citation>
    <scope>NUCLEOTIDE SEQUENCE</scope>
    <source>
        <strain evidence="10">MBLW1</strain>
    </source>
</reference>
<sequence>MSDRRFVHLHCHSHYSLLDGASRIPELVAQVKAQGMNAIALTDHGNLYGAIELYRECTAASINPIIGYEAYISPTKRTDRSGKRGDAAYHLTLLAMNETGFKNLVKLSSIAFLEGYYYVPRIDKELLEAHSEGLFCLSGCLAGEFNEFLVKGETQKAEEVAFWFQKVFQDRYFIEIQNNGMDIQDACTVEAVRIAERTGVPLVATADAHYLTQEAAAAHDVLICINTGAKRSDEKRLRYGDNSRFPNPYYVRSPQDMYQLFPGHADAVARSQEIADRVNLKLDFKKRHFPVFHPPEGLTVEQYFRQLCEEGIRIRYGENPRPEVMARFEHECGIITRMNFSSYFLIVWDFVRFAREQGIPCSARGSGCGSLVCYVMFLSHVDPLQYDLLFERFLDPNRSEAPDIDIDFCQDRRELVIEYVKQKYGRESVAQIATFGTMAAKAAIKDVGRVLDIPLERVNYMTKLVPTYLGASIDDALKEAPDFRKEYDTDPQVREWINIARELEGTNRNAGTHAAGVVIANGPITNYVPVHRVIRKGDDGNKQGEVVITTQWVMGDIEKVGMLKMDFLGLRTLTLVDHALRMIKKTRGITIDPYQDIPIDDAETYKLLQRGEAKGVFQFESEGIRELLKRMKPDNIRDIIACTALYRPGPLEGGMVDEYIDCKHGRKQPTYHHPIMEEVLGETFAVMCYQEQVMRLLNRLGGIELSSAYACIKAISKKKQEIIDARKGDFIKGASDKGMDPEKAREIFELIEKFGGYGFNKSHSAAYAYVSYHTAYLKRHYTPEFMAALLSSEIDDGNKRDMLVDHIADARKFGVPVLPPDVNQGESDFTVVDSKIVFGLTAIKGLGRGAAEEIVRARTEGGPFRDMYDFCDRVDLKIVSRAAIERMIKAGAFDRFANPFGHRAQIMMVLPRAIQSATERQQDRKRGQRSFFDILDPGSDASGGGSAATEALPEVPYWSNTEKLMFEKEALDFYLSSHPLAEFDADLRRYTTHECKQLIDLPDGKDVRIGGMITQLRYFTSKRGNRYARCKIEDFTGSAECVMWSDELERFKDGMVSDRICLAEATVEFGDRSEPVMVLKKLMSLDQAKKDLTKGLVLKMTLGVHAPEVIEGVARVLRRTPGPCQVYMLIRDGMGKEARLQLGKQYNVNPAELKTDELEMLLGPGSLIFSGRG</sequence>
<dbReference type="PANTHER" id="PTHR32294:SF0">
    <property type="entry name" value="DNA POLYMERASE III SUBUNIT ALPHA"/>
    <property type="match status" value="1"/>
</dbReference>
<dbReference type="GO" id="GO:0005737">
    <property type="term" value="C:cytoplasm"/>
    <property type="evidence" value="ECO:0007669"/>
    <property type="project" value="UniProtKB-SubCell"/>
</dbReference>
<dbReference type="Pfam" id="PF14579">
    <property type="entry name" value="HHH_6"/>
    <property type="match status" value="1"/>
</dbReference>
<organism evidence="10">
    <name type="scientific">Tuwongella immobilis</name>
    <dbReference type="NCBI Taxonomy" id="692036"/>
    <lineage>
        <taxon>Bacteria</taxon>
        <taxon>Pseudomonadati</taxon>
        <taxon>Planctomycetota</taxon>
        <taxon>Planctomycetia</taxon>
        <taxon>Gemmatales</taxon>
        <taxon>Gemmataceae</taxon>
        <taxon>Tuwongella</taxon>
    </lineage>
</organism>
<dbReference type="Pfam" id="PF01336">
    <property type="entry name" value="tRNA_anti-codon"/>
    <property type="match status" value="1"/>
</dbReference>
<keyword evidence="4" id="KW-0808">Transferase</keyword>
<dbReference type="InterPro" id="IPR041931">
    <property type="entry name" value="DNA_pol3_alpha_thumb_dom"/>
</dbReference>
<dbReference type="KEGG" id="tim:GMBLW1_37470"/>
<keyword evidence="11" id="KW-1185">Reference proteome</keyword>
<protein>
    <recommendedName>
        <fullName evidence="3">DNA polymerase III subunit alpha</fullName>
        <ecNumber evidence="2">2.7.7.7</ecNumber>
    </recommendedName>
</protein>
<keyword evidence="7 10" id="KW-0239">DNA-directed DNA polymerase</keyword>
<dbReference type="SMART" id="SM00481">
    <property type="entry name" value="POLIIIAc"/>
    <property type="match status" value="1"/>
</dbReference>
<gene>
    <name evidence="10" type="ORF">GMBLW1_37470</name>
</gene>
<dbReference type="CDD" id="cd04485">
    <property type="entry name" value="DnaE_OBF"/>
    <property type="match status" value="1"/>
</dbReference>
<dbReference type="GO" id="GO:0006260">
    <property type="term" value="P:DNA replication"/>
    <property type="evidence" value="ECO:0007669"/>
    <property type="project" value="UniProtKB-KW"/>
</dbReference>
<dbReference type="SUPFAM" id="SSF89550">
    <property type="entry name" value="PHP domain-like"/>
    <property type="match status" value="1"/>
</dbReference>
<dbReference type="Gene3D" id="3.20.20.140">
    <property type="entry name" value="Metal-dependent hydrolases"/>
    <property type="match status" value="1"/>
</dbReference>
<evidence type="ECO:0000313" key="11">
    <source>
        <dbReference type="Proteomes" id="UP000464378"/>
    </source>
</evidence>
<evidence type="ECO:0000256" key="8">
    <source>
        <dbReference type="ARBA" id="ARBA00049244"/>
    </source>
</evidence>
<feature type="domain" description="Polymerase/histidinol phosphatase N-terminal" evidence="9">
    <location>
        <begin position="7"/>
        <end position="74"/>
    </location>
</feature>
<dbReference type="EMBL" id="LR593887">
    <property type="protein sequence ID" value="VTS08248.1"/>
    <property type="molecule type" value="Genomic_DNA"/>
</dbReference>
<evidence type="ECO:0000256" key="5">
    <source>
        <dbReference type="ARBA" id="ARBA00022695"/>
    </source>
</evidence>
<dbReference type="InterPro" id="IPR016195">
    <property type="entry name" value="Pol/histidinol_Pase-like"/>
</dbReference>
<dbReference type="InterPro" id="IPR011708">
    <property type="entry name" value="DNA_pol3_alpha_NTPase_dom"/>
</dbReference>
<dbReference type="RefSeq" id="WP_162660517.1">
    <property type="nucleotide sequence ID" value="NZ_LR593887.1"/>
</dbReference>
<dbReference type="InterPro" id="IPR004805">
    <property type="entry name" value="DnaE2/DnaE/PolC"/>
</dbReference>
<evidence type="ECO:0000256" key="2">
    <source>
        <dbReference type="ARBA" id="ARBA00012417"/>
    </source>
</evidence>
<dbReference type="Proteomes" id="UP000464378">
    <property type="component" value="Chromosome"/>
</dbReference>
<dbReference type="InParanoid" id="A0A6C2YVC3"/>
<dbReference type="Gene3D" id="1.10.150.870">
    <property type="match status" value="1"/>
</dbReference>
<dbReference type="EC" id="2.7.7.7" evidence="2"/>
<dbReference type="FunCoup" id="A0A6C2YVC3">
    <property type="interactions" value="305"/>
</dbReference>
<dbReference type="NCBIfam" id="NF004226">
    <property type="entry name" value="PRK05673.1"/>
    <property type="match status" value="1"/>
</dbReference>
<dbReference type="InterPro" id="IPR004013">
    <property type="entry name" value="PHP_dom"/>
</dbReference>
<name>A0A6C2YVC3_9BACT</name>
<evidence type="ECO:0000256" key="1">
    <source>
        <dbReference type="ARBA" id="ARBA00004496"/>
    </source>
</evidence>
<comment type="subcellular location">
    <subcellularLocation>
        <location evidence="1">Cytoplasm</location>
    </subcellularLocation>
</comment>
<keyword evidence="5" id="KW-0548">Nucleotidyltransferase</keyword>
<dbReference type="CDD" id="cd12113">
    <property type="entry name" value="PHP_PolIIIA_DnaE3"/>
    <property type="match status" value="1"/>
</dbReference>
<dbReference type="PANTHER" id="PTHR32294">
    <property type="entry name" value="DNA POLYMERASE III SUBUNIT ALPHA"/>
    <property type="match status" value="1"/>
</dbReference>
<evidence type="ECO:0000259" key="9">
    <source>
        <dbReference type="SMART" id="SM00481"/>
    </source>
</evidence>
<dbReference type="InterPro" id="IPR003141">
    <property type="entry name" value="Pol/His_phosphatase_N"/>
</dbReference>
<keyword evidence="6" id="KW-0235">DNA replication</keyword>
<dbReference type="AlphaFoldDB" id="A0A6C2YVC3"/>
<evidence type="ECO:0000256" key="3">
    <source>
        <dbReference type="ARBA" id="ARBA00019114"/>
    </source>
</evidence>